<feature type="non-terminal residue" evidence="2">
    <location>
        <position position="119"/>
    </location>
</feature>
<gene>
    <name evidence="2" type="ORF">NCTC10135_00250</name>
</gene>
<evidence type="ECO:0000313" key="2">
    <source>
        <dbReference type="EMBL" id="SYV89750.1"/>
    </source>
</evidence>
<feature type="domain" description="IgG-blocking virulence" evidence="1">
    <location>
        <begin position="4"/>
        <end position="119"/>
    </location>
</feature>
<evidence type="ECO:0000313" key="3">
    <source>
        <dbReference type="Proteomes" id="UP000259864"/>
    </source>
</evidence>
<dbReference type="Proteomes" id="UP000259864">
    <property type="component" value="Chromosome 1"/>
</dbReference>
<protein>
    <recommendedName>
        <fullName evidence="1">IgG-blocking virulence domain-containing protein</fullName>
    </recommendedName>
</protein>
<proteinExistence type="predicted"/>
<name>A0A3B0P036_9BACT</name>
<dbReference type="Pfam" id="PF26360">
    <property type="entry name" value="MIB_M1"/>
    <property type="match status" value="1"/>
</dbReference>
<dbReference type="InterPro" id="IPR030942">
    <property type="entry name" value="Mycoplas_M_dom"/>
</dbReference>
<evidence type="ECO:0000259" key="1">
    <source>
        <dbReference type="Pfam" id="PF26360"/>
    </source>
</evidence>
<dbReference type="NCBIfam" id="TIGR04524">
    <property type="entry name" value="mycoplas_M_dom"/>
    <property type="match status" value="1"/>
</dbReference>
<sequence>MTKAEKDKDGKEIKGIAVEIDANNSLGYEKTKKLIEDLKNKNIKITSYRIKNMGEKDPQQKFREIIRALPNDLPHLELFFSSKATNTASLIELENKDIKELSLFTEGNPLIEGWSINPW</sequence>
<dbReference type="EMBL" id="LS991949">
    <property type="protein sequence ID" value="SYV89750.1"/>
    <property type="molecule type" value="Genomic_DNA"/>
</dbReference>
<dbReference type="AlphaFoldDB" id="A0A3B0P036"/>
<reference evidence="3" key="1">
    <citation type="submission" date="2018-06" db="EMBL/GenBank/DDBJ databases">
        <authorList>
            <consortium name="Pathogen Informatics"/>
        </authorList>
    </citation>
    <scope>NUCLEOTIDE SEQUENCE [LARGE SCALE GENOMIC DNA]</scope>
    <source>
        <strain evidence="3">NCTC10135</strain>
    </source>
</reference>
<organism evidence="2 3">
    <name type="scientific">Metamycoplasma alkalescens</name>
    <dbReference type="NCBI Taxonomy" id="45363"/>
    <lineage>
        <taxon>Bacteria</taxon>
        <taxon>Bacillati</taxon>
        <taxon>Mycoplasmatota</taxon>
        <taxon>Mycoplasmoidales</taxon>
        <taxon>Metamycoplasmataceae</taxon>
        <taxon>Metamycoplasma</taxon>
    </lineage>
</organism>
<accession>A0A3B0P036</accession>
<dbReference type="NCBIfam" id="TIGR04526">
    <property type="entry name" value="predic_Ig_block"/>
    <property type="match status" value="1"/>
</dbReference>
<dbReference type="InterPro" id="IPR030941">
    <property type="entry name" value="Predic_Ig_block"/>
</dbReference>
<dbReference type="KEGG" id="mala:NCTC10135_00250"/>